<dbReference type="AlphaFoldDB" id="A0A814UY05"/>
<evidence type="ECO:0000313" key="2">
    <source>
        <dbReference type="EMBL" id="CAF1181303.1"/>
    </source>
</evidence>
<dbReference type="Proteomes" id="UP000663860">
    <property type="component" value="Unassembled WGS sequence"/>
</dbReference>
<evidence type="ECO:0008006" key="5">
    <source>
        <dbReference type="Google" id="ProtNLM"/>
    </source>
</evidence>
<proteinExistence type="predicted"/>
<evidence type="ECO:0000256" key="1">
    <source>
        <dbReference type="SAM" id="MobiDB-lite"/>
    </source>
</evidence>
<organism evidence="2 4">
    <name type="scientific">Adineta steineri</name>
    <dbReference type="NCBI Taxonomy" id="433720"/>
    <lineage>
        <taxon>Eukaryota</taxon>
        <taxon>Metazoa</taxon>
        <taxon>Spiralia</taxon>
        <taxon>Gnathifera</taxon>
        <taxon>Rotifera</taxon>
        <taxon>Eurotatoria</taxon>
        <taxon>Bdelloidea</taxon>
        <taxon>Adinetida</taxon>
        <taxon>Adinetidae</taxon>
        <taxon>Adineta</taxon>
    </lineage>
</organism>
<sequence length="486" mass="55745">MSRRGLTKFDTSFLSNDGGKYSPSIRRLRQHYLHDTKIFPNKTCSSSIHPTTMTIPNDDSRLSSSHHHHQSSNDLLETPLKCDDCQKHDGLFQCCHCNQRLCIRCCNKHYKKVTAELEYLNELSDCLLTKILHTKNDLEKQKNETIEQCHKWRIDTINTINKAHTLIIQTINDEYEILGKEYELFVDKEMARISIDKNELIRMKKGNLGSLLSSLSSSSSSSTTIDPTKSIDMIKQRIETFAKYIDDTGKCSFQVKLPVFLIDETLRVESCFNDITRSTSATWHNDDYIAETLPTKSNEISKQKFSSNSQSVNSSFRNCETLNLPYTPSTDKSVEIQLDYYDSNDEIASLSADSPFHNHYEDYFSSSIDQFNLLSQKSPRTSSTSSSSSSAPSVDKTNYDNDDTYQSIQHVQLQREQDGSLKGLSIQLEKSQQNDGIIEQRRTCMEAYGIRRKPNALPYRSPSNTEKFSHDYPWLYYRANSSPSFI</sequence>
<dbReference type="EMBL" id="CAJOBB010000400">
    <property type="protein sequence ID" value="CAF3671167.1"/>
    <property type="molecule type" value="Genomic_DNA"/>
</dbReference>
<comment type="caution">
    <text evidence="2">The sequence shown here is derived from an EMBL/GenBank/DDBJ whole genome shotgun (WGS) entry which is preliminary data.</text>
</comment>
<evidence type="ECO:0000313" key="4">
    <source>
        <dbReference type="Proteomes" id="UP000663860"/>
    </source>
</evidence>
<reference evidence="2" key="1">
    <citation type="submission" date="2021-02" db="EMBL/GenBank/DDBJ databases">
        <authorList>
            <person name="Nowell W R."/>
        </authorList>
    </citation>
    <scope>NUCLEOTIDE SEQUENCE</scope>
</reference>
<dbReference type="Proteomes" id="UP000663868">
    <property type="component" value="Unassembled WGS sequence"/>
</dbReference>
<gene>
    <name evidence="2" type="ORF">IZO911_LOCUS27481</name>
    <name evidence="3" type="ORF">KXQ929_LOCUS8996</name>
</gene>
<accession>A0A814UY05</accession>
<evidence type="ECO:0000313" key="3">
    <source>
        <dbReference type="EMBL" id="CAF3671167.1"/>
    </source>
</evidence>
<dbReference type="EMBL" id="CAJNOE010000374">
    <property type="protein sequence ID" value="CAF1181303.1"/>
    <property type="molecule type" value="Genomic_DNA"/>
</dbReference>
<protein>
    <recommendedName>
        <fullName evidence="5">B box-type domain-containing protein</fullName>
    </recommendedName>
</protein>
<name>A0A814UY05_9BILA</name>
<feature type="compositionally biased region" description="Low complexity" evidence="1">
    <location>
        <begin position="378"/>
        <end position="393"/>
    </location>
</feature>
<feature type="region of interest" description="Disordered" evidence="1">
    <location>
        <begin position="375"/>
        <end position="402"/>
    </location>
</feature>